<feature type="compositionally biased region" description="Basic residues" evidence="1">
    <location>
        <begin position="34"/>
        <end position="45"/>
    </location>
</feature>
<dbReference type="VEuPathDB" id="FungiDB:VP01_4543g3"/>
<organism evidence="2 3">
    <name type="scientific">Puccinia sorghi</name>
    <dbReference type="NCBI Taxonomy" id="27349"/>
    <lineage>
        <taxon>Eukaryota</taxon>
        <taxon>Fungi</taxon>
        <taxon>Dikarya</taxon>
        <taxon>Basidiomycota</taxon>
        <taxon>Pucciniomycotina</taxon>
        <taxon>Pucciniomycetes</taxon>
        <taxon>Pucciniales</taxon>
        <taxon>Pucciniaceae</taxon>
        <taxon>Puccinia</taxon>
    </lineage>
</organism>
<dbReference type="STRING" id="27349.A0A0L6UNU4"/>
<name>A0A0L6UNU4_9BASI</name>
<accession>A0A0L6UNU4</accession>
<sequence length="122" mass="14028">MSQELPSSPTQDTLEPLPASTNPRNTQTKDNKIKNKKNHSIKKKTPQTTRGGNSAQNHRKGDTGKFYNVTEWINFLFTASASFQKKAKHWNFTISNHNQNYQHYLDPAAHKAKRILTYDLDE</sequence>
<dbReference type="EMBL" id="LAVV01009661">
    <property type="protein sequence ID" value="KNZ50206.1"/>
    <property type="molecule type" value="Genomic_DNA"/>
</dbReference>
<feature type="compositionally biased region" description="Polar residues" evidence="1">
    <location>
        <begin position="1"/>
        <end position="26"/>
    </location>
</feature>
<evidence type="ECO:0000256" key="1">
    <source>
        <dbReference type="SAM" id="MobiDB-lite"/>
    </source>
</evidence>
<protein>
    <submittedName>
        <fullName evidence="2">Uncharacterized protein</fullName>
    </submittedName>
</protein>
<proteinExistence type="predicted"/>
<evidence type="ECO:0000313" key="2">
    <source>
        <dbReference type="EMBL" id="KNZ50206.1"/>
    </source>
</evidence>
<feature type="region of interest" description="Disordered" evidence="1">
    <location>
        <begin position="1"/>
        <end position="63"/>
    </location>
</feature>
<reference evidence="2 3" key="1">
    <citation type="submission" date="2015-08" db="EMBL/GenBank/DDBJ databases">
        <title>Next Generation Sequencing and Analysis of the Genome of Puccinia sorghi L Schw, the Causal Agent of Maize Common Rust.</title>
        <authorList>
            <person name="Rochi L."/>
            <person name="Burguener G."/>
            <person name="Darino M."/>
            <person name="Turjanski A."/>
            <person name="Kreff E."/>
            <person name="Dieguez M.J."/>
            <person name="Sacco F."/>
        </authorList>
    </citation>
    <scope>NUCLEOTIDE SEQUENCE [LARGE SCALE GENOMIC DNA]</scope>
    <source>
        <strain evidence="2 3">RO10H11247</strain>
    </source>
</reference>
<evidence type="ECO:0000313" key="3">
    <source>
        <dbReference type="Proteomes" id="UP000037035"/>
    </source>
</evidence>
<feature type="compositionally biased region" description="Polar residues" evidence="1">
    <location>
        <begin position="46"/>
        <end position="56"/>
    </location>
</feature>
<dbReference type="AlphaFoldDB" id="A0A0L6UNU4"/>
<gene>
    <name evidence="2" type="ORF">VP01_4543g3</name>
</gene>
<dbReference type="Proteomes" id="UP000037035">
    <property type="component" value="Unassembled WGS sequence"/>
</dbReference>
<comment type="caution">
    <text evidence="2">The sequence shown here is derived from an EMBL/GenBank/DDBJ whole genome shotgun (WGS) entry which is preliminary data.</text>
</comment>
<keyword evidence="3" id="KW-1185">Reference proteome</keyword>